<comment type="caution">
    <text evidence="1">The sequence shown here is derived from an EMBL/GenBank/DDBJ whole genome shotgun (WGS) entry which is preliminary data.</text>
</comment>
<evidence type="ECO:0000313" key="1">
    <source>
        <dbReference type="EMBL" id="CAG9319112.1"/>
    </source>
</evidence>
<dbReference type="AlphaFoldDB" id="A0AAU9J6E3"/>
<sequence>MKFGNSAFNSKSYIAKSTTDGTLDFDYINSSGTSSTKSFSVNVPIKSWIFYIISFDSEDVYTTVLGENKNRWHVSGAKYDKPASVVIGFGYGIKAFLYEINYFATFIISYSPLTSITLSDNSYQSLSIDGLAQGLAQIPYVILLNSCLRFLR</sequence>
<organism evidence="1 2">
    <name type="scientific">Blepharisma stoltei</name>
    <dbReference type="NCBI Taxonomy" id="1481888"/>
    <lineage>
        <taxon>Eukaryota</taxon>
        <taxon>Sar</taxon>
        <taxon>Alveolata</taxon>
        <taxon>Ciliophora</taxon>
        <taxon>Postciliodesmatophora</taxon>
        <taxon>Heterotrichea</taxon>
        <taxon>Heterotrichida</taxon>
        <taxon>Blepharismidae</taxon>
        <taxon>Blepharisma</taxon>
    </lineage>
</organism>
<gene>
    <name evidence="1" type="ORF">BSTOLATCC_MIC22462</name>
</gene>
<dbReference type="EMBL" id="CAJZBQ010000021">
    <property type="protein sequence ID" value="CAG9319112.1"/>
    <property type="molecule type" value="Genomic_DNA"/>
</dbReference>
<protein>
    <submittedName>
        <fullName evidence="1">Uncharacterized protein</fullName>
    </submittedName>
</protein>
<reference evidence="1" key="1">
    <citation type="submission" date="2021-09" db="EMBL/GenBank/DDBJ databases">
        <authorList>
            <consortium name="AG Swart"/>
            <person name="Singh M."/>
            <person name="Singh A."/>
            <person name="Seah K."/>
            <person name="Emmerich C."/>
        </authorList>
    </citation>
    <scope>NUCLEOTIDE SEQUENCE</scope>
    <source>
        <strain evidence="1">ATCC30299</strain>
    </source>
</reference>
<name>A0AAU9J6E3_9CILI</name>
<dbReference type="Proteomes" id="UP001162131">
    <property type="component" value="Unassembled WGS sequence"/>
</dbReference>
<keyword evidence="2" id="KW-1185">Reference proteome</keyword>
<proteinExistence type="predicted"/>
<evidence type="ECO:0000313" key="2">
    <source>
        <dbReference type="Proteomes" id="UP001162131"/>
    </source>
</evidence>
<accession>A0AAU9J6E3</accession>